<feature type="compositionally biased region" description="Basic and acidic residues" evidence="1">
    <location>
        <begin position="261"/>
        <end position="270"/>
    </location>
</feature>
<dbReference type="Gene3D" id="3.40.50.10140">
    <property type="entry name" value="Toll/interleukin-1 receptor homology (TIR) domain"/>
    <property type="match status" value="1"/>
</dbReference>
<proteinExistence type="predicted"/>
<evidence type="ECO:0000256" key="2">
    <source>
        <dbReference type="SAM" id="Phobius"/>
    </source>
</evidence>
<dbReference type="InterPro" id="IPR035897">
    <property type="entry name" value="Toll_tir_struct_dom_sf"/>
</dbReference>
<dbReference type="GO" id="GO:0007165">
    <property type="term" value="P:signal transduction"/>
    <property type="evidence" value="ECO:0007669"/>
    <property type="project" value="InterPro"/>
</dbReference>
<evidence type="ECO:0000256" key="1">
    <source>
        <dbReference type="SAM" id="MobiDB-lite"/>
    </source>
</evidence>
<name>A0A3B0TBI1_9ZZZZ</name>
<feature type="compositionally biased region" description="Low complexity" evidence="1">
    <location>
        <begin position="249"/>
        <end position="260"/>
    </location>
</feature>
<feature type="transmembrane region" description="Helical" evidence="2">
    <location>
        <begin position="278"/>
        <end position="296"/>
    </location>
</feature>
<dbReference type="SUPFAM" id="SSF52200">
    <property type="entry name" value="Toll/Interleukin receptor TIR domain"/>
    <property type="match status" value="1"/>
</dbReference>
<feature type="compositionally biased region" description="Basic and acidic residues" evidence="1">
    <location>
        <begin position="189"/>
        <end position="208"/>
    </location>
</feature>
<evidence type="ECO:0000259" key="3">
    <source>
        <dbReference type="SMART" id="SM00255"/>
    </source>
</evidence>
<feature type="region of interest" description="Disordered" evidence="1">
    <location>
        <begin position="153"/>
        <end position="270"/>
    </location>
</feature>
<keyword evidence="2" id="KW-1133">Transmembrane helix</keyword>
<dbReference type="AlphaFoldDB" id="A0A3B0TBI1"/>
<protein>
    <recommendedName>
        <fullName evidence="3">TIR domain-containing protein</fullName>
    </recommendedName>
</protein>
<dbReference type="EMBL" id="UOEL01000034">
    <property type="protein sequence ID" value="VAW10717.1"/>
    <property type="molecule type" value="Genomic_DNA"/>
</dbReference>
<reference evidence="4" key="1">
    <citation type="submission" date="2018-06" db="EMBL/GenBank/DDBJ databases">
        <authorList>
            <person name="Zhirakovskaya E."/>
        </authorList>
    </citation>
    <scope>NUCLEOTIDE SEQUENCE</scope>
</reference>
<feature type="domain" description="TIR" evidence="3">
    <location>
        <begin position="4"/>
        <end position="213"/>
    </location>
</feature>
<accession>A0A3B0TBI1</accession>
<evidence type="ECO:0000313" key="4">
    <source>
        <dbReference type="EMBL" id="VAW10717.1"/>
    </source>
</evidence>
<feature type="compositionally biased region" description="Basic and acidic residues" evidence="1">
    <location>
        <begin position="214"/>
        <end position="248"/>
    </location>
</feature>
<dbReference type="SMART" id="SM00255">
    <property type="entry name" value="TIR"/>
    <property type="match status" value="1"/>
</dbReference>
<keyword evidence="2" id="KW-0472">Membrane</keyword>
<keyword evidence="2" id="KW-0812">Transmembrane</keyword>
<dbReference type="Pfam" id="PF13676">
    <property type="entry name" value="TIR_2"/>
    <property type="match status" value="1"/>
</dbReference>
<organism evidence="4">
    <name type="scientific">hydrothermal vent metagenome</name>
    <dbReference type="NCBI Taxonomy" id="652676"/>
    <lineage>
        <taxon>unclassified sequences</taxon>
        <taxon>metagenomes</taxon>
        <taxon>ecological metagenomes</taxon>
    </lineage>
</organism>
<dbReference type="InterPro" id="IPR000157">
    <property type="entry name" value="TIR_dom"/>
</dbReference>
<feature type="compositionally biased region" description="Basic and acidic residues" evidence="1">
    <location>
        <begin position="159"/>
        <end position="180"/>
    </location>
</feature>
<sequence>MNRKTTIYVIYTWENNDVMLQLSRHLEALEEAFGLTIWHDDPILTGQQWKPQNESRFNQADIFLLLVSDAFMHSEFIKQLEFKMVIDRYKAGKSTVLPLILNECPWDIDFDSDDYNFNLNELHVFPEGRKPLSDWDSPDQAYNQIAAHIKKVVAPTSEDPTKEESNITPEEKATNTEKEAQIAINFSKEGAKAKKNAEEEKKIRKEAEAMANRKATEEKRLKEEAEAKKSAEEENRLKKEKKAKREAEAAQQARIAAEANQKARETPQKEYTAKKKRMLIGLLVAVLATAAIWTFSRLNNNNSKKESTPIVATDTIAVKDSITSQKSVIDPPKKEAPVSKLAIGDTYDGGIVFVVDPSGKTGKTAHIDDAGPMTWTDAIKIHEELGEGWRLPSFDELRIMYQTIGQGATNKGEFADKLYWSATAYDEYQARLISFRKSNTSYHYNKNAEHRKFRVRAIRDFSR</sequence>
<gene>
    <name evidence="4" type="ORF">MNBD_BACTEROID03-2751</name>
</gene>